<dbReference type="EC" id="2.4.1.207" evidence="5"/>
<dbReference type="GO" id="GO:0048046">
    <property type="term" value="C:apoplast"/>
    <property type="evidence" value="ECO:0007669"/>
    <property type="project" value="UniProtKB-SubCell"/>
</dbReference>
<comment type="function">
    <text evidence="5">Catalyzes xyloglucan endohydrolysis (XEH) and/or endotransglycosylation (XET). Cleaves and religates xyloglucan polymers, an essential constituent of the primary cell wall, and thereby participates in cell wall construction of growing tissues.</text>
</comment>
<protein>
    <recommendedName>
        <fullName evidence="5">Xyloglucan endotransglucosylase/hydrolase</fullName>
        <ecNumber evidence="5">2.4.1.207</ecNumber>
    </recommendedName>
</protein>
<keyword evidence="1 5" id="KW-0808">Transferase</keyword>
<dbReference type="InterPro" id="IPR010713">
    <property type="entry name" value="XET_C"/>
</dbReference>
<evidence type="ECO:0000256" key="4">
    <source>
        <dbReference type="ARBA" id="ARBA00023295"/>
    </source>
</evidence>
<dbReference type="PROSITE" id="PS51762">
    <property type="entry name" value="GH16_2"/>
    <property type="match status" value="1"/>
</dbReference>
<dbReference type="PANTHER" id="PTHR31062">
    <property type="entry name" value="XYLOGLUCAN ENDOTRANSGLUCOSYLASE/HYDROLASE PROTEIN 8-RELATED"/>
    <property type="match status" value="1"/>
</dbReference>
<evidence type="ECO:0000256" key="2">
    <source>
        <dbReference type="ARBA" id="ARBA00022801"/>
    </source>
</evidence>
<dbReference type="Gene3D" id="2.60.120.200">
    <property type="match status" value="1"/>
</dbReference>
<comment type="caution">
    <text evidence="8">The sequence shown here is derived from an EMBL/GenBank/DDBJ whole genome shotgun (WGS) entry which is preliminary data.</text>
</comment>
<dbReference type="InterPro" id="IPR016455">
    <property type="entry name" value="XTH"/>
</dbReference>
<comment type="subcellular location">
    <subcellularLocation>
        <location evidence="5">Secreted</location>
        <location evidence="5">Cell wall</location>
    </subcellularLocation>
    <subcellularLocation>
        <location evidence="5">Secreted</location>
        <location evidence="5">Extracellular space</location>
        <location evidence="5">Apoplast</location>
    </subcellularLocation>
</comment>
<keyword evidence="5" id="KW-0052">Apoplast</keyword>
<comment type="PTM">
    <text evidence="5">Contains at least one intrachain disulfide bond essential for its enzymatic activity.</text>
</comment>
<feature type="domain" description="GH16" evidence="7">
    <location>
        <begin position="12"/>
        <end position="280"/>
    </location>
</feature>
<keyword evidence="3" id="KW-1015">Disulfide bond</keyword>
<dbReference type="CDD" id="cd02176">
    <property type="entry name" value="GH16_XET"/>
    <property type="match status" value="1"/>
</dbReference>
<dbReference type="GO" id="GO:0010411">
    <property type="term" value="P:xyloglucan metabolic process"/>
    <property type="evidence" value="ECO:0007669"/>
    <property type="project" value="InterPro"/>
</dbReference>
<organism evidence="8">
    <name type="scientific">Salvia splendens</name>
    <name type="common">Scarlet sage</name>
    <dbReference type="NCBI Taxonomy" id="180675"/>
    <lineage>
        <taxon>Eukaryota</taxon>
        <taxon>Viridiplantae</taxon>
        <taxon>Streptophyta</taxon>
        <taxon>Embryophyta</taxon>
        <taxon>Tracheophyta</taxon>
        <taxon>Spermatophyta</taxon>
        <taxon>Magnoliopsida</taxon>
        <taxon>eudicotyledons</taxon>
        <taxon>Gunneridae</taxon>
        <taxon>Pentapetalae</taxon>
        <taxon>asterids</taxon>
        <taxon>lamiids</taxon>
        <taxon>Lamiales</taxon>
        <taxon>Lamiaceae</taxon>
        <taxon>Nepetoideae</taxon>
        <taxon>Mentheae</taxon>
        <taxon>Salviinae</taxon>
        <taxon>Salvia</taxon>
        <taxon>Salvia subgen. Calosphace</taxon>
        <taxon>core Calosphace</taxon>
    </lineage>
</organism>
<keyword evidence="9" id="KW-1185">Reference proteome</keyword>
<keyword evidence="5" id="KW-0961">Cell wall biogenesis/degradation</keyword>
<proteinExistence type="inferred from homology"/>
<feature type="region of interest" description="Disordered" evidence="6">
    <location>
        <begin position="292"/>
        <end position="318"/>
    </location>
</feature>
<dbReference type="AlphaFoldDB" id="A0A8X8WRP0"/>
<keyword evidence="4 5" id="KW-0326">Glycosidase</keyword>
<keyword evidence="5" id="KW-0964">Secreted</keyword>
<dbReference type="InterPro" id="IPR013320">
    <property type="entry name" value="ConA-like_dom_sf"/>
</dbReference>
<name>A0A8X8WRP0_SALSN</name>
<comment type="similarity">
    <text evidence="5">Belongs to the glycosyl hydrolase 16 family.</text>
</comment>
<accession>A0A8X8WRP0</accession>
<evidence type="ECO:0000256" key="1">
    <source>
        <dbReference type="ARBA" id="ARBA00022679"/>
    </source>
</evidence>
<evidence type="ECO:0000256" key="3">
    <source>
        <dbReference type="ARBA" id="ARBA00023157"/>
    </source>
</evidence>
<dbReference type="GO" id="GO:0042546">
    <property type="term" value="P:cell wall biogenesis"/>
    <property type="evidence" value="ECO:0007669"/>
    <property type="project" value="InterPro"/>
</dbReference>
<dbReference type="InterPro" id="IPR044791">
    <property type="entry name" value="Beta-glucanase/XTH"/>
</dbReference>
<dbReference type="Pfam" id="PF00722">
    <property type="entry name" value="Glyco_hydro_16"/>
    <property type="match status" value="1"/>
</dbReference>
<dbReference type="Pfam" id="PF06955">
    <property type="entry name" value="XET_C"/>
    <property type="match status" value="1"/>
</dbReference>
<dbReference type="GO" id="GO:0016762">
    <property type="term" value="F:xyloglucan:xyloglucosyl transferase activity"/>
    <property type="evidence" value="ECO:0007669"/>
    <property type="project" value="UniProtKB-EC"/>
</dbReference>
<evidence type="ECO:0000259" key="7">
    <source>
        <dbReference type="PROSITE" id="PS51762"/>
    </source>
</evidence>
<evidence type="ECO:0000256" key="6">
    <source>
        <dbReference type="SAM" id="MobiDB-lite"/>
    </source>
</evidence>
<dbReference type="GO" id="GO:0071555">
    <property type="term" value="P:cell wall organization"/>
    <property type="evidence" value="ECO:0007669"/>
    <property type="project" value="UniProtKB-KW"/>
</dbReference>
<dbReference type="Proteomes" id="UP000298416">
    <property type="component" value="Unassembled WGS sequence"/>
</dbReference>
<evidence type="ECO:0000313" key="9">
    <source>
        <dbReference type="Proteomes" id="UP000298416"/>
    </source>
</evidence>
<gene>
    <name evidence="8" type="ORF">SASPL_140269</name>
</gene>
<dbReference type="GO" id="GO:0004553">
    <property type="term" value="F:hydrolase activity, hydrolyzing O-glycosyl compounds"/>
    <property type="evidence" value="ECO:0007669"/>
    <property type="project" value="InterPro"/>
</dbReference>
<reference evidence="8" key="2">
    <citation type="submission" date="2020-08" db="EMBL/GenBank/DDBJ databases">
        <title>Plant Genome Project.</title>
        <authorList>
            <person name="Zhang R.-G."/>
        </authorList>
    </citation>
    <scope>NUCLEOTIDE SEQUENCE</scope>
    <source>
        <strain evidence="8">Huo1</strain>
        <tissue evidence="8">Leaf</tissue>
    </source>
</reference>
<keyword evidence="2 5" id="KW-0378">Hydrolase</keyword>
<keyword evidence="5" id="KW-0134">Cell wall</keyword>
<feature type="compositionally biased region" description="Low complexity" evidence="6">
    <location>
        <begin position="298"/>
        <end position="309"/>
    </location>
</feature>
<reference evidence="8" key="1">
    <citation type="submission" date="2018-01" db="EMBL/GenBank/DDBJ databases">
        <authorList>
            <person name="Mao J.F."/>
        </authorList>
    </citation>
    <scope>NUCLEOTIDE SEQUENCE</scope>
    <source>
        <strain evidence="8">Huo1</strain>
        <tissue evidence="8">Leaf</tissue>
    </source>
</reference>
<dbReference type="SUPFAM" id="SSF49899">
    <property type="entry name" value="Concanavalin A-like lectins/glucanases"/>
    <property type="match status" value="1"/>
</dbReference>
<evidence type="ECO:0000256" key="5">
    <source>
        <dbReference type="RuleBase" id="RU361120"/>
    </source>
</evidence>
<dbReference type="InterPro" id="IPR000757">
    <property type="entry name" value="Beta-glucanase-like"/>
</dbReference>
<evidence type="ECO:0000313" key="8">
    <source>
        <dbReference type="EMBL" id="KAG6398799.1"/>
    </source>
</evidence>
<sequence>MSQNLTSTIKWDSWKIQPASNNPHINIHQNSKTYHSISSFTSMAKFHLKLCFSALILFCLTADVCSRGPVYKPPSVERLTDRFSPSTVDKSYDVAFGASNIHVTNNGTTAALSLDKSSGSGLVSKNKYYYGFFNAAMKLPAGFTSGVVVAFYLSNANLFPHNHDEIDIELLGHEKRRDWVLQTNIYGNGSVRNGREEKFYLWFDPTQDFHDYTILWNNHHILFLVDNVPVRQVAHTPAIGSVYPSKPMSVYTTIWDGSKWATHGGKYAVDYKYAPFVTMMRGIEMEGCVSDRRNATDSSSPCSRSGISSLDPVEGEPFSQLSRQQSGAMAWARRKHMFYSYCQDKIRYKVLPPECNAN</sequence>
<dbReference type="EMBL" id="PNBA02000015">
    <property type="protein sequence ID" value="KAG6398799.1"/>
    <property type="molecule type" value="Genomic_DNA"/>
</dbReference>